<gene>
    <name evidence="1" type="ORF">NUW54_g5318</name>
</gene>
<evidence type="ECO:0000313" key="2">
    <source>
        <dbReference type="Proteomes" id="UP001144978"/>
    </source>
</evidence>
<comment type="caution">
    <text evidence="1">The sequence shown here is derived from an EMBL/GenBank/DDBJ whole genome shotgun (WGS) entry which is preliminary data.</text>
</comment>
<accession>A0ACC1PYG4</accession>
<organism evidence="1 2">
    <name type="scientific">Trametes sanguinea</name>
    <dbReference type="NCBI Taxonomy" id="158606"/>
    <lineage>
        <taxon>Eukaryota</taxon>
        <taxon>Fungi</taxon>
        <taxon>Dikarya</taxon>
        <taxon>Basidiomycota</taxon>
        <taxon>Agaricomycotina</taxon>
        <taxon>Agaricomycetes</taxon>
        <taxon>Polyporales</taxon>
        <taxon>Polyporaceae</taxon>
        <taxon>Trametes</taxon>
    </lineage>
</organism>
<sequence>MANGARGMLPLSHAYVSRRSPAISGKRSYRASLDESMQSEPCPAQTQAHSPSHTVPPPATIIVTAPSSPDDSPKVQQSPLPPVLPRIPEVLTQSDLTAQDLHATSATNPQTSARPEIMSNFEQRLAAAALPDPGPDYFLARRAIWCTPAVNDPAPTPANASRLRLESLLDVPGAIEDDDTWRSGLDKVWEGLVAGARLRHRLPLALVIKILQAGWIREGTWPRGAVAPDSDDAGQTAEGLQDQAFVLSTVTTPGEHTPTLTTPGSVGTPIGEGLTGDFGQHSNA</sequence>
<protein>
    <submittedName>
        <fullName evidence="1">Uncharacterized protein</fullName>
    </submittedName>
</protein>
<evidence type="ECO:0000313" key="1">
    <source>
        <dbReference type="EMBL" id="KAJ3003403.1"/>
    </source>
</evidence>
<name>A0ACC1PYG4_9APHY</name>
<proteinExistence type="predicted"/>
<keyword evidence="2" id="KW-1185">Reference proteome</keyword>
<reference evidence="1" key="1">
    <citation type="submission" date="2022-08" db="EMBL/GenBank/DDBJ databases">
        <title>Genome Sequence of Pycnoporus sanguineus.</title>
        <authorList>
            <person name="Buettner E."/>
        </authorList>
    </citation>
    <scope>NUCLEOTIDE SEQUENCE</scope>
    <source>
        <strain evidence="1">CG-C14</strain>
    </source>
</reference>
<dbReference type="Proteomes" id="UP001144978">
    <property type="component" value="Unassembled WGS sequence"/>
</dbReference>
<dbReference type="EMBL" id="JANSHE010001296">
    <property type="protein sequence ID" value="KAJ3003403.1"/>
    <property type="molecule type" value="Genomic_DNA"/>
</dbReference>